<dbReference type="AlphaFoldDB" id="A0AAE7BEU5"/>
<dbReference type="Gene3D" id="2.40.50.100">
    <property type="match status" value="1"/>
</dbReference>
<dbReference type="RefSeq" id="WP_129010577.1">
    <property type="nucleotide sequence ID" value="NZ_CP053835.1"/>
</dbReference>
<dbReference type="PRINTS" id="PR01490">
    <property type="entry name" value="RTXTOXIND"/>
</dbReference>
<evidence type="ECO:0000259" key="12">
    <source>
        <dbReference type="Pfam" id="PF26002"/>
    </source>
</evidence>
<dbReference type="Pfam" id="PF25994">
    <property type="entry name" value="HH_AprE"/>
    <property type="match status" value="1"/>
</dbReference>
<keyword evidence="9" id="KW-0175">Coiled coil</keyword>
<feature type="domain" description="AprE-like long alpha-helical hairpin" evidence="11">
    <location>
        <begin position="128"/>
        <end position="305"/>
    </location>
</feature>
<reference evidence="13 14" key="1">
    <citation type="submission" date="2020-05" db="EMBL/GenBank/DDBJ databases">
        <title>Complete genome sequencing of Campylobacter and Arcobacter type strains.</title>
        <authorList>
            <person name="Miller W.G."/>
            <person name="Yee E."/>
        </authorList>
    </citation>
    <scope>NUCLEOTIDE SEQUENCE [LARGE SCALE GENOMIC DNA]</scope>
    <source>
        <strain evidence="13 14">LMG 25694</strain>
    </source>
</reference>
<dbReference type="InterPro" id="IPR058781">
    <property type="entry name" value="HH_AprE-like"/>
</dbReference>
<protein>
    <submittedName>
        <fullName evidence="13">Type I secretion system membrane fusion protein, HlyD family</fullName>
    </submittedName>
</protein>
<evidence type="ECO:0000256" key="9">
    <source>
        <dbReference type="SAM" id="Coils"/>
    </source>
</evidence>
<keyword evidence="5" id="KW-0997">Cell inner membrane</keyword>
<organism evidence="13 14">
    <name type="scientific">Arcobacter defluvii</name>
    <dbReference type="NCBI Taxonomy" id="873191"/>
    <lineage>
        <taxon>Bacteria</taxon>
        <taxon>Pseudomonadati</taxon>
        <taxon>Campylobacterota</taxon>
        <taxon>Epsilonproteobacteria</taxon>
        <taxon>Campylobacterales</taxon>
        <taxon>Arcobacteraceae</taxon>
        <taxon>Arcobacter</taxon>
    </lineage>
</organism>
<evidence type="ECO:0000256" key="8">
    <source>
        <dbReference type="ARBA" id="ARBA00023136"/>
    </source>
</evidence>
<evidence type="ECO:0000256" key="4">
    <source>
        <dbReference type="ARBA" id="ARBA00022475"/>
    </source>
</evidence>
<keyword evidence="4" id="KW-1003">Cell membrane</keyword>
<keyword evidence="14" id="KW-1185">Reference proteome</keyword>
<keyword evidence="3" id="KW-0813">Transport</keyword>
<dbReference type="InterPro" id="IPR011053">
    <property type="entry name" value="Single_hybrid_motif"/>
</dbReference>
<evidence type="ECO:0000256" key="2">
    <source>
        <dbReference type="ARBA" id="ARBA00009477"/>
    </source>
</evidence>
<evidence type="ECO:0000256" key="6">
    <source>
        <dbReference type="ARBA" id="ARBA00022692"/>
    </source>
</evidence>
<name>A0AAE7BEU5_9BACT</name>
<keyword evidence="7 10" id="KW-1133">Transmembrane helix</keyword>
<evidence type="ECO:0000313" key="13">
    <source>
        <dbReference type="EMBL" id="QKF77788.1"/>
    </source>
</evidence>
<dbReference type="Pfam" id="PF26002">
    <property type="entry name" value="Beta-barrel_AprE"/>
    <property type="match status" value="1"/>
</dbReference>
<feature type="domain" description="AprE-like beta-barrel" evidence="12">
    <location>
        <begin position="347"/>
        <end position="436"/>
    </location>
</feature>
<dbReference type="GO" id="GO:0005886">
    <property type="term" value="C:plasma membrane"/>
    <property type="evidence" value="ECO:0007669"/>
    <property type="project" value="UniProtKB-SubCell"/>
</dbReference>
<feature type="transmembrane region" description="Helical" evidence="10">
    <location>
        <begin position="46"/>
        <end position="66"/>
    </location>
</feature>
<proteinExistence type="inferred from homology"/>
<feature type="coiled-coil region" evidence="9">
    <location>
        <begin position="162"/>
        <end position="210"/>
    </location>
</feature>
<accession>A0AAE7BEU5</accession>
<dbReference type="EMBL" id="CP053835">
    <property type="protein sequence ID" value="QKF77788.1"/>
    <property type="molecule type" value="Genomic_DNA"/>
</dbReference>
<evidence type="ECO:0000256" key="10">
    <source>
        <dbReference type="SAM" id="Phobius"/>
    </source>
</evidence>
<evidence type="ECO:0000256" key="5">
    <source>
        <dbReference type="ARBA" id="ARBA00022519"/>
    </source>
</evidence>
<dbReference type="NCBIfam" id="TIGR01843">
    <property type="entry name" value="type_I_hlyD"/>
    <property type="match status" value="1"/>
</dbReference>
<dbReference type="PANTHER" id="PTHR30386:SF26">
    <property type="entry name" value="TRANSPORT PROTEIN COMB"/>
    <property type="match status" value="1"/>
</dbReference>
<evidence type="ECO:0000256" key="7">
    <source>
        <dbReference type="ARBA" id="ARBA00022989"/>
    </source>
</evidence>
<dbReference type="PANTHER" id="PTHR30386">
    <property type="entry name" value="MEMBRANE FUSION SUBUNIT OF EMRAB-TOLC MULTIDRUG EFFLUX PUMP"/>
    <property type="match status" value="1"/>
</dbReference>
<keyword evidence="6 10" id="KW-0812">Transmembrane</keyword>
<keyword evidence="8 10" id="KW-0472">Membrane</keyword>
<dbReference type="Gene3D" id="2.40.30.170">
    <property type="match status" value="1"/>
</dbReference>
<dbReference type="SUPFAM" id="SSF51230">
    <property type="entry name" value="Single hybrid motif"/>
    <property type="match status" value="1"/>
</dbReference>
<sequence length="459" mass="52337">MANYKEIFSAFFQKTPKLPKKALNLNDYEYMNSLSAAVIHTRPKKLHWILISFLITITIFLIWASVAKIDEIARGTGKVVPNGQNQIVQNLEGGIVSEILVKEGDFVEKDQILIKISNEKSNSTAASNELKSLYLQAQIKRLEAELKRETFTYELTDNQQLNDFLNNENELFQTNVKQLESKILILKEQIKQKENELKDARQTIAHMRFSVDAISKEVEMTKPMVDRGIRSQVDFLKLQREQSDARQKLQSVILSVTKIESEILEINKKIDETYQINDSETRKKLNETITSLKDVEANSVASTDQVLRTIVKSPSNGIVQKLHINTIGGAIKPAQDLIEIVPTDYKLIVEVKILPKDIAFIYHGQKAIVKFSAYDFSIYGGLDGNVINISPDTITEKDDKTYYLVRIETEKNYIGEKDKSMKIIPGMVADVDIITGKKTILDYILKPILKTKQYTFTER</sequence>
<comment type="similarity">
    <text evidence="2">Belongs to the membrane fusion protein (MFP) (TC 8.A.1) family.</text>
</comment>
<gene>
    <name evidence="13" type="ORF">ADFLV_1770</name>
</gene>
<dbReference type="InterPro" id="IPR058982">
    <property type="entry name" value="Beta-barrel_AprE"/>
</dbReference>
<evidence type="ECO:0000259" key="11">
    <source>
        <dbReference type="Pfam" id="PF25994"/>
    </source>
</evidence>
<evidence type="ECO:0000256" key="3">
    <source>
        <dbReference type="ARBA" id="ARBA00022448"/>
    </source>
</evidence>
<dbReference type="PROSITE" id="PS00543">
    <property type="entry name" value="HLYD_FAMILY"/>
    <property type="match status" value="1"/>
</dbReference>
<dbReference type="KEGG" id="adz:ADFLV_1770"/>
<comment type="subcellular location">
    <subcellularLocation>
        <location evidence="1">Cell inner membrane</location>
        <topology evidence="1">Single-pass membrane protein</topology>
    </subcellularLocation>
</comment>
<dbReference type="InterPro" id="IPR006144">
    <property type="entry name" value="Secretion_HlyD_CS"/>
</dbReference>
<dbReference type="Proteomes" id="UP000503313">
    <property type="component" value="Chromosome"/>
</dbReference>
<dbReference type="GO" id="GO:0009306">
    <property type="term" value="P:protein secretion"/>
    <property type="evidence" value="ECO:0007669"/>
    <property type="project" value="InterPro"/>
</dbReference>
<dbReference type="InterPro" id="IPR050739">
    <property type="entry name" value="MFP"/>
</dbReference>
<dbReference type="InterPro" id="IPR010129">
    <property type="entry name" value="T1SS_HlyD"/>
</dbReference>
<evidence type="ECO:0000313" key="14">
    <source>
        <dbReference type="Proteomes" id="UP000503313"/>
    </source>
</evidence>
<evidence type="ECO:0000256" key="1">
    <source>
        <dbReference type="ARBA" id="ARBA00004377"/>
    </source>
</evidence>